<gene>
    <name evidence="1" type="ORF">PROFUN_16535</name>
</gene>
<comment type="caution">
    <text evidence="1">The sequence shown here is derived from an EMBL/GenBank/DDBJ whole genome shotgun (WGS) entry which is preliminary data.</text>
</comment>
<proteinExistence type="predicted"/>
<sequence>MSEVDMILTTAELEAGVEPCSVKQLCAVATPSAVHCVNIQMEDPVLTGLMNLIDCEYTQGTSPIENFNNVLASFQPRSQGYISLPSLKMLLQMAVFQFNLTKDTKIDKQAGKIAEQFRMMQYLTDIHHLHVIFATANVDNWTLEKAVDMGYRTKGDLTKWYHEHEKVKKSYMFLTTAAAESIDEMKHIDGSYISLPSLKMLLQMAVFQFNLTKDTKIDKQAGKNAERFRMMQYLTDIHHPHVIFATANVDNWTLEKAVDMGYRTKGDSTKWYHEHEKALTNGSIANETHEAIADRPDIAHQNQ</sequence>
<dbReference type="Proteomes" id="UP000241769">
    <property type="component" value="Unassembled WGS sequence"/>
</dbReference>
<protein>
    <submittedName>
        <fullName evidence="1">Uncharacterized protein</fullName>
    </submittedName>
</protein>
<organism evidence="1 2">
    <name type="scientific">Planoprotostelium fungivorum</name>
    <dbReference type="NCBI Taxonomy" id="1890364"/>
    <lineage>
        <taxon>Eukaryota</taxon>
        <taxon>Amoebozoa</taxon>
        <taxon>Evosea</taxon>
        <taxon>Variosea</taxon>
        <taxon>Cavosteliida</taxon>
        <taxon>Cavosteliaceae</taxon>
        <taxon>Planoprotostelium</taxon>
    </lineage>
</organism>
<dbReference type="AlphaFoldDB" id="A0A2P6MPJ9"/>
<dbReference type="EMBL" id="MDYQ01000594">
    <property type="protein sequence ID" value="PRP73615.1"/>
    <property type="molecule type" value="Genomic_DNA"/>
</dbReference>
<name>A0A2P6MPJ9_9EUKA</name>
<evidence type="ECO:0000313" key="2">
    <source>
        <dbReference type="Proteomes" id="UP000241769"/>
    </source>
</evidence>
<keyword evidence="2" id="KW-1185">Reference proteome</keyword>
<evidence type="ECO:0000313" key="1">
    <source>
        <dbReference type="EMBL" id="PRP73615.1"/>
    </source>
</evidence>
<reference evidence="1 2" key="1">
    <citation type="journal article" date="2018" name="Genome Biol. Evol.">
        <title>Multiple Roots of Fruiting Body Formation in Amoebozoa.</title>
        <authorList>
            <person name="Hillmann F."/>
            <person name="Forbes G."/>
            <person name="Novohradska S."/>
            <person name="Ferling I."/>
            <person name="Riege K."/>
            <person name="Groth M."/>
            <person name="Westermann M."/>
            <person name="Marz M."/>
            <person name="Spaller T."/>
            <person name="Winckler T."/>
            <person name="Schaap P."/>
            <person name="Glockner G."/>
        </authorList>
    </citation>
    <scope>NUCLEOTIDE SEQUENCE [LARGE SCALE GENOMIC DNA]</scope>
    <source>
        <strain evidence="1 2">Jena</strain>
    </source>
</reference>
<accession>A0A2P6MPJ9</accession>
<dbReference type="InParanoid" id="A0A2P6MPJ9"/>